<reference evidence="1" key="1">
    <citation type="journal article" date="2021" name="PeerJ">
        <title>Extensive microbial diversity within the chicken gut microbiome revealed by metagenomics and culture.</title>
        <authorList>
            <person name="Gilroy R."/>
            <person name="Ravi A."/>
            <person name="Getino M."/>
            <person name="Pursley I."/>
            <person name="Horton D.L."/>
            <person name="Alikhan N.F."/>
            <person name="Baker D."/>
            <person name="Gharbi K."/>
            <person name="Hall N."/>
            <person name="Watson M."/>
            <person name="Adriaenssens E.M."/>
            <person name="Foster-Nyarko E."/>
            <person name="Jarju S."/>
            <person name="Secka A."/>
            <person name="Antonio M."/>
            <person name="Oren A."/>
            <person name="Chaudhuri R.R."/>
            <person name="La Ragione R."/>
            <person name="Hildebrand F."/>
            <person name="Pallen M.J."/>
        </authorList>
    </citation>
    <scope>NUCLEOTIDE SEQUENCE</scope>
    <source>
        <strain evidence="1">12435</strain>
    </source>
</reference>
<comment type="caution">
    <text evidence="1">The sequence shown here is derived from an EMBL/GenBank/DDBJ whole genome shotgun (WGS) entry which is preliminary data.</text>
</comment>
<evidence type="ECO:0000313" key="1">
    <source>
        <dbReference type="EMBL" id="HIW02040.1"/>
    </source>
</evidence>
<evidence type="ECO:0000313" key="2">
    <source>
        <dbReference type="Proteomes" id="UP000823990"/>
    </source>
</evidence>
<dbReference type="AlphaFoldDB" id="A0A9D1PZZ7"/>
<organism evidence="1 2">
    <name type="scientific">Candidatus Protoclostridium stercorigallinarum</name>
    <dbReference type="NCBI Taxonomy" id="2838741"/>
    <lineage>
        <taxon>Bacteria</taxon>
        <taxon>Bacillati</taxon>
        <taxon>Bacillota</taxon>
        <taxon>Clostridia</taxon>
        <taxon>Candidatus Protoclostridium</taxon>
    </lineage>
</organism>
<sequence>MKEYTSENVKEILSGKRGETALAELLSAYSDNCAVECENDAESVSTALRRDLAYDPDPYISTMDLKPEDRIASRVHPQWTDELTEALASVCGELLSGDGARAENFFRWNRNAAFSAVISAAKKTGIALSCTERPERLSFFCPYAFSRLYMAGYVERGSGILLRRVNCRPWGIKPIG</sequence>
<reference evidence="1" key="2">
    <citation type="submission" date="2021-04" db="EMBL/GenBank/DDBJ databases">
        <authorList>
            <person name="Gilroy R."/>
        </authorList>
    </citation>
    <scope>NUCLEOTIDE SEQUENCE</scope>
    <source>
        <strain evidence="1">12435</strain>
    </source>
</reference>
<proteinExistence type="predicted"/>
<dbReference type="Proteomes" id="UP000823990">
    <property type="component" value="Unassembled WGS sequence"/>
</dbReference>
<protein>
    <submittedName>
        <fullName evidence="1">Uncharacterized protein</fullName>
    </submittedName>
</protein>
<dbReference type="EMBL" id="DXHS01000029">
    <property type="protein sequence ID" value="HIW02040.1"/>
    <property type="molecule type" value="Genomic_DNA"/>
</dbReference>
<name>A0A9D1PZZ7_9FIRM</name>
<gene>
    <name evidence="1" type="ORF">H9892_01725</name>
</gene>
<accession>A0A9D1PZZ7</accession>